<keyword evidence="4" id="KW-0597">Phosphoprotein</keyword>
<dbReference type="InterPro" id="IPR016135">
    <property type="entry name" value="UBQ-conjugating_enzyme/RWD"/>
</dbReference>
<dbReference type="EMBL" id="OW240916">
    <property type="protein sequence ID" value="CAH2293169.1"/>
    <property type="molecule type" value="Genomic_DNA"/>
</dbReference>
<dbReference type="InterPro" id="IPR039235">
    <property type="entry name" value="TPGS1"/>
</dbReference>
<feature type="compositionally biased region" description="Acidic residues" evidence="10">
    <location>
        <begin position="479"/>
        <end position="513"/>
    </location>
</feature>
<evidence type="ECO:0000256" key="2">
    <source>
        <dbReference type="ARBA" id="ARBA00004906"/>
    </source>
</evidence>
<sequence>MMAAEKRRAVGGSPVPRPSPSPANETEFLSQTGTRDMLREAVLKLVEARPEEPAAFLADYFEKLGHDSAEGTVLIGDHGSHLLGQQRLGRAMWYLKLAHHSQRTAFNNNLSIAYDCLSAGGKKRKPGLSGKSYSEVLRRICREGDLPEEISSSLLKRIQCRDHEAVPFDVFRYGVLTCFVLLEFMCKAETLFSILDGNGQADKSLCQAVLETLEEALVASDICIPASYLEAGSKLGPDCLAVVMDRAFLNRDSGVTMTLQEFLMDASALFLEKVGIEQPPYASGLASQKALLLELKGLQEEPVEGFRVNLVDDGDLYNWEVAIFGPPNTFYEGGYFKARLKFPVDYPYSPPAFRFLTKMWHPNIYENGDVCISILHPPVDDPQSGELPSERWNPTQNVRTILLSVISLLNEPNTFSPANVDASVMYRKWKDSKGRDREYTDIIRKQVLSTKADAEHDGVKVPTTLAEYCVKTKAPAPDEGSDLFYDDYYEDDEMEEEGDSCFEDQDDSGNEES</sequence>
<proteinExistence type="predicted"/>
<organism evidence="12 13">
    <name type="scientific">Pelobates cultripes</name>
    <name type="common">Western spadefoot toad</name>
    <dbReference type="NCBI Taxonomy" id="61616"/>
    <lineage>
        <taxon>Eukaryota</taxon>
        <taxon>Metazoa</taxon>
        <taxon>Chordata</taxon>
        <taxon>Craniata</taxon>
        <taxon>Vertebrata</taxon>
        <taxon>Euteleostomi</taxon>
        <taxon>Amphibia</taxon>
        <taxon>Batrachia</taxon>
        <taxon>Anura</taxon>
        <taxon>Pelobatoidea</taxon>
        <taxon>Pelobatidae</taxon>
        <taxon>Pelobates</taxon>
    </lineage>
</organism>
<dbReference type="SUPFAM" id="SSF47391">
    <property type="entry name" value="Dimerization-anchoring domain of cAMP-dependent PK regulatory subunit"/>
    <property type="match status" value="1"/>
</dbReference>
<evidence type="ECO:0000259" key="11">
    <source>
        <dbReference type="PROSITE" id="PS50127"/>
    </source>
</evidence>
<evidence type="ECO:0000256" key="8">
    <source>
        <dbReference type="ARBA" id="ARBA00022840"/>
    </source>
</evidence>
<dbReference type="PANTHER" id="PTHR31932">
    <property type="entry name" value="TUBULIN POLYGLUTAMYLASE COMPLEX SUBUNIT 1"/>
    <property type="match status" value="1"/>
</dbReference>
<keyword evidence="8" id="KW-0067">ATP-binding</keyword>
<dbReference type="InterPro" id="IPR000608">
    <property type="entry name" value="UBC"/>
</dbReference>
<dbReference type="PANTHER" id="PTHR31932:SF2">
    <property type="entry name" value="TUBULIN POLYGLUTAMYLASE COMPLEX SUBUNIT 1"/>
    <property type="match status" value="1"/>
</dbReference>
<keyword evidence="13" id="KW-1185">Reference proteome</keyword>
<dbReference type="PROSITE" id="PS50127">
    <property type="entry name" value="UBC_2"/>
    <property type="match status" value="1"/>
</dbReference>
<evidence type="ECO:0000256" key="7">
    <source>
        <dbReference type="ARBA" id="ARBA00022786"/>
    </source>
</evidence>
<comment type="pathway">
    <text evidence="2">Protein modification; protein ubiquitination.</text>
</comment>
<dbReference type="InterPro" id="IPR023313">
    <property type="entry name" value="UBQ-conjugating_AS"/>
</dbReference>
<evidence type="ECO:0000256" key="1">
    <source>
        <dbReference type="ARBA" id="ARBA00000485"/>
    </source>
</evidence>
<gene>
    <name evidence="12" type="ORF">PECUL_23A038231</name>
</gene>
<dbReference type="GO" id="GO:0005524">
    <property type="term" value="F:ATP binding"/>
    <property type="evidence" value="ECO:0007669"/>
    <property type="project" value="UniProtKB-KW"/>
</dbReference>
<evidence type="ECO:0000256" key="5">
    <source>
        <dbReference type="ARBA" id="ARBA00022679"/>
    </source>
</evidence>
<keyword evidence="5" id="KW-0808">Transferase</keyword>
<evidence type="ECO:0000313" key="12">
    <source>
        <dbReference type="EMBL" id="CAH2293169.1"/>
    </source>
</evidence>
<feature type="active site" description="Glycyl thioester intermediate" evidence="9">
    <location>
        <position position="371"/>
    </location>
</feature>
<dbReference type="CDD" id="cd23803">
    <property type="entry name" value="UBCc_UBE2R"/>
    <property type="match status" value="1"/>
</dbReference>
<evidence type="ECO:0000256" key="3">
    <source>
        <dbReference type="ARBA" id="ARBA00012486"/>
    </source>
</evidence>
<dbReference type="Gene3D" id="3.10.110.10">
    <property type="entry name" value="Ubiquitin Conjugating Enzyme"/>
    <property type="match status" value="1"/>
</dbReference>
<feature type="domain" description="UBC core" evidence="11">
    <location>
        <begin position="286"/>
        <end position="452"/>
    </location>
</feature>
<keyword evidence="7" id="KW-0833">Ubl conjugation pathway</keyword>
<name>A0AAD1S5F5_PELCU</name>
<dbReference type="EC" id="2.3.2.23" evidence="3"/>
<dbReference type="GO" id="GO:0008017">
    <property type="term" value="F:microtubule binding"/>
    <property type="evidence" value="ECO:0007669"/>
    <property type="project" value="TreeGrafter"/>
</dbReference>
<dbReference type="PROSITE" id="PS00183">
    <property type="entry name" value="UBC_1"/>
    <property type="match status" value="1"/>
</dbReference>
<keyword evidence="6" id="KW-0547">Nucleotide-binding</keyword>
<dbReference type="SMART" id="SM00212">
    <property type="entry name" value="UBCc"/>
    <property type="match status" value="1"/>
</dbReference>
<dbReference type="Proteomes" id="UP001295444">
    <property type="component" value="Chromosome 05"/>
</dbReference>
<evidence type="ECO:0000256" key="9">
    <source>
        <dbReference type="PROSITE-ProRule" id="PRU10133"/>
    </source>
</evidence>
<dbReference type="SUPFAM" id="SSF54495">
    <property type="entry name" value="UBC-like"/>
    <property type="match status" value="1"/>
</dbReference>
<dbReference type="GO" id="GO:0061631">
    <property type="term" value="F:ubiquitin conjugating enzyme activity"/>
    <property type="evidence" value="ECO:0007669"/>
    <property type="project" value="UniProtKB-EC"/>
</dbReference>
<dbReference type="Gene3D" id="1.20.890.10">
    <property type="entry name" value="cAMP-dependent protein kinase regulatory subunit, dimerization-anchoring domain"/>
    <property type="match status" value="1"/>
</dbReference>
<dbReference type="Pfam" id="PF00179">
    <property type="entry name" value="UQ_con"/>
    <property type="match status" value="1"/>
</dbReference>
<dbReference type="InterPro" id="IPR047502">
    <property type="entry name" value="DD_TPGS1"/>
</dbReference>
<evidence type="ECO:0000256" key="4">
    <source>
        <dbReference type="ARBA" id="ARBA00022553"/>
    </source>
</evidence>
<dbReference type="FunFam" id="3.10.110.10:FF:000009">
    <property type="entry name" value="Ubiquitin-conjugating enzyme E2 R2"/>
    <property type="match status" value="1"/>
</dbReference>
<feature type="region of interest" description="Disordered" evidence="10">
    <location>
        <begin position="1"/>
        <end position="32"/>
    </location>
</feature>
<evidence type="ECO:0000256" key="6">
    <source>
        <dbReference type="ARBA" id="ARBA00022741"/>
    </source>
</evidence>
<dbReference type="CDD" id="cd22960">
    <property type="entry name" value="DD_TPGS1"/>
    <property type="match status" value="1"/>
</dbReference>
<dbReference type="InterPro" id="IPR057632">
    <property type="entry name" value="TPGS1_C"/>
</dbReference>
<feature type="compositionally biased region" description="Polar residues" evidence="10">
    <location>
        <begin position="23"/>
        <end position="32"/>
    </location>
</feature>
<evidence type="ECO:0000313" key="13">
    <source>
        <dbReference type="Proteomes" id="UP001295444"/>
    </source>
</evidence>
<reference evidence="12" key="1">
    <citation type="submission" date="2022-03" db="EMBL/GenBank/DDBJ databases">
        <authorList>
            <person name="Alioto T."/>
            <person name="Alioto T."/>
            <person name="Gomez Garrido J."/>
        </authorList>
    </citation>
    <scope>NUCLEOTIDE SEQUENCE</scope>
</reference>
<comment type="catalytic activity">
    <reaction evidence="1">
        <text>S-ubiquitinyl-[E1 ubiquitin-activating enzyme]-L-cysteine + [E2 ubiquitin-conjugating enzyme]-L-cysteine = [E1 ubiquitin-activating enzyme]-L-cysteine + S-ubiquitinyl-[E2 ubiquitin-conjugating enzyme]-L-cysteine.</text>
        <dbReference type="EC" id="2.3.2.23"/>
    </reaction>
</comment>
<dbReference type="Pfam" id="PF24480">
    <property type="entry name" value="TPGS1_C"/>
    <property type="match status" value="1"/>
</dbReference>
<feature type="region of interest" description="Disordered" evidence="10">
    <location>
        <begin position="474"/>
        <end position="513"/>
    </location>
</feature>
<protein>
    <recommendedName>
        <fullName evidence="3">E2 ubiquitin-conjugating enzyme</fullName>
        <ecNumber evidence="3">2.3.2.23</ecNumber>
    </recommendedName>
</protein>
<accession>A0AAD1S5F5</accession>
<evidence type="ECO:0000256" key="10">
    <source>
        <dbReference type="SAM" id="MobiDB-lite"/>
    </source>
</evidence>
<dbReference type="AlphaFoldDB" id="A0AAD1S5F5"/>